<dbReference type="GO" id="GO:0003677">
    <property type="term" value="F:DNA binding"/>
    <property type="evidence" value="ECO:0007669"/>
    <property type="project" value="UniProtKB-KW"/>
</dbReference>
<evidence type="ECO:0000256" key="4">
    <source>
        <dbReference type="ARBA" id="ARBA00023098"/>
    </source>
</evidence>
<accession>A0A645CVV4</accession>
<keyword evidence="6" id="KW-0804">Transcription</keyword>
<dbReference type="Gene3D" id="1.10.10.10">
    <property type="entry name" value="Winged helix-like DNA-binding domain superfamily/Winged helix DNA-binding domain"/>
    <property type="match status" value="1"/>
</dbReference>
<dbReference type="CDD" id="cd03440">
    <property type="entry name" value="hot_dog"/>
    <property type="match status" value="1"/>
</dbReference>
<name>A0A645CVV4_9ZZZZ</name>
<gene>
    <name evidence="7" type="primary">fapR_5</name>
    <name evidence="7" type="ORF">SDC9_128064</name>
</gene>
<evidence type="ECO:0000256" key="6">
    <source>
        <dbReference type="ARBA" id="ARBA00023163"/>
    </source>
</evidence>
<evidence type="ECO:0000256" key="3">
    <source>
        <dbReference type="ARBA" id="ARBA00023015"/>
    </source>
</evidence>
<proteinExistence type="predicted"/>
<dbReference type="GO" id="GO:0045717">
    <property type="term" value="P:negative regulation of fatty acid biosynthetic process"/>
    <property type="evidence" value="ECO:0007669"/>
    <property type="project" value="InterPro"/>
</dbReference>
<dbReference type="EMBL" id="VSSQ01030469">
    <property type="protein sequence ID" value="MPM81013.1"/>
    <property type="molecule type" value="Genomic_DNA"/>
</dbReference>
<keyword evidence="4" id="KW-0443">Lipid metabolism</keyword>
<dbReference type="AlphaFoldDB" id="A0A645CVV4"/>
<sequence length="189" mass="21179">MNISKKQIRQQRLSKELEKNPFLTDEQLAQTLKVSIQTIRLDRLGKGIPELRERTRQMAENAQNKLQAISSKDIVGDLLDLELGKSGISMMNVTPDMVMAKTGIARGHFMFAQANTLALAVVDAPGALTGVGNVKYKIPIYAGANLIAKAEVIRKEDKKYFIWVKIRNNSQEVFRAKFIVVSLPNERIV</sequence>
<keyword evidence="1" id="KW-0678">Repressor</keyword>
<evidence type="ECO:0000256" key="5">
    <source>
        <dbReference type="ARBA" id="ARBA00023125"/>
    </source>
</evidence>
<dbReference type="InterPro" id="IPR017275">
    <property type="entry name" value="Transcription_factor_FapR"/>
</dbReference>
<dbReference type="NCBIfam" id="NF003359">
    <property type="entry name" value="PRK04424.1"/>
    <property type="match status" value="1"/>
</dbReference>
<keyword evidence="2" id="KW-0444">Lipid biosynthesis</keyword>
<comment type="caution">
    <text evidence="7">The sequence shown here is derived from an EMBL/GenBank/DDBJ whole genome shotgun (WGS) entry which is preliminary data.</text>
</comment>
<dbReference type="PIRSF" id="PIRSF037733">
    <property type="entry name" value="Transcription_factor_FapR"/>
    <property type="match status" value="1"/>
</dbReference>
<dbReference type="SUPFAM" id="SSF54637">
    <property type="entry name" value="Thioesterase/thiol ester dehydrase-isomerase"/>
    <property type="match status" value="1"/>
</dbReference>
<evidence type="ECO:0000256" key="1">
    <source>
        <dbReference type="ARBA" id="ARBA00022491"/>
    </source>
</evidence>
<dbReference type="InterPro" id="IPR036388">
    <property type="entry name" value="WH-like_DNA-bd_sf"/>
</dbReference>
<keyword evidence="3" id="KW-0805">Transcription regulation</keyword>
<keyword evidence="5" id="KW-0238">DNA-binding</keyword>
<organism evidence="7">
    <name type="scientific">bioreactor metagenome</name>
    <dbReference type="NCBI Taxonomy" id="1076179"/>
    <lineage>
        <taxon>unclassified sequences</taxon>
        <taxon>metagenomes</taxon>
        <taxon>ecological metagenomes</taxon>
    </lineage>
</organism>
<evidence type="ECO:0000256" key="2">
    <source>
        <dbReference type="ARBA" id="ARBA00022516"/>
    </source>
</evidence>
<dbReference type="GO" id="GO:0006629">
    <property type="term" value="P:lipid metabolic process"/>
    <property type="evidence" value="ECO:0007669"/>
    <property type="project" value="UniProtKB-KW"/>
</dbReference>
<dbReference type="Gene3D" id="3.10.129.10">
    <property type="entry name" value="Hotdog Thioesterase"/>
    <property type="match status" value="1"/>
</dbReference>
<protein>
    <submittedName>
        <fullName evidence="7">Transcription factor FapR</fullName>
    </submittedName>
</protein>
<reference evidence="7" key="1">
    <citation type="submission" date="2019-08" db="EMBL/GenBank/DDBJ databases">
        <authorList>
            <person name="Kucharzyk K."/>
            <person name="Murdoch R.W."/>
            <person name="Higgins S."/>
            <person name="Loffler F."/>
        </authorList>
    </citation>
    <scope>NUCLEOTIDE SEQUENCE</scope>
</reference>
<dbReference type="InterPro" id="IPR029069">
    <property type="entry name" value="HotDog_dom_sf"/>
</dbReference>
<evidence type="ECO:0000313" key="7">
    <source>
        <dbReference type="EMBL" id="MPM81013.1"/>
    </source>
</evidence>
<dbReference type="GO" id="GO:0003700">
    <property type="term" value="F:DNA-binding transcription factor activity"/>
    <property type="evidence" value="ECO:0007669"/>
    <property type="project" value="InterPro"/>
</dbReference>
<dbReference type="GO" id="GO:0045892">
    <property type="term" value="P:negative regulation of DNA-templated transcription"/>
    <property type="evidence" value="ECO:0007669"/>
    <property type="project" value="InterPro"/>
</dbReference>